<name>A0ABR8NQ27_9MICO</name>
<reference evidence="4 5" key="1">
    <citation type="submission" date="2020-09" db="EMBL/GenBank/DDBJ databases">
        <title>Isolation and identification of active actinomycetes.</title>
        <authorList>
            <person name="Li X."/>
        </authorList>
    </citation>
    <scope>NUCLEOTIDE SEQUENCE [LARGE SCALE GENOMIC DNA]</scope>
    <source>
        <strain evidence="4 5">NEAU-LLC</strain>
    </source>
</reference>
<accession>A0ABR8NQ27</accession>
<evidence type="ECO:0000313" key="5">
    <source>
        <dbReference type="Proteomes" id="UP000598426"/>
    </source>
</evidence>
<keyword evidence="1" id="KW-0808">Transferase</keyword>
<evidence type="ECO:0000313" key="4">
    <source>
        <dbReference type="EMBL" id="MBD3942729.1"/>
    </source>
</evidence>
<keyword evidence="2" id="KW-0012">Acyltransferase</keyword>
<keyword evidence="5" id="KW-1185">Reference proteome</keyword>
<feature type="domain" description="N-acetyltransferase" evidence="3">
    <location>
        <begin position="2"/>
        <end position="164"/>
    </location>
</feature>
<evidence type="ECO:0000259" key="3">
    <source>
        <dbReference type="PROSITE" id="PS51186"/>
    </source>
</evidence>
<dbReference type="InterPro" id="IPR000182">
    <property type="entry name" value="GNAT_dom"/>
</dbReference>
<dbReference type="PANTHER" id="PTHR43072">
    <property type="entry name" value="N-ACETYLTRANSFERASE"/>
    <property type="match status" value="1"/>
</dbReference>
<comment type="caution">
    <text evidence="4">The sequence shown here is derived from an EMBL/GenBank/DDBJ whole genome shotgun (WGS) entry which is preliminary data.</text>
</comment>
<dbReference type="Pfam" id="PF00583">
    <property type="entry name" value="Acetyltransf_1"/>
    <property type="match status" value="1"/>
</dbReference>
<dbReference type="CDD" id="cd04301">
    <property type="entry name" value="NAT_SF"/>
    <property type="match status" value="1"/>
</dbReference>
<dbReference type="InterPro" id="IPR016181">
    <property type="entry name" value="Acyl_CoA_acyltransferase"/>
</dbReference>
<dbReference type="Gene3D" id="3.40.630.30">
    <property type="match status" value="1"/>
</dbReference>
<evidence type="ECO:0000256" key="1">
    <source>
        <dbReference type="ARBA" id="ARBA00022679"/>
    </source>
</evidence>
<dbReference type="Proteomes" id="UP000598426">
    <property type="component" value="Unassembled WGS sequence"/>
</dbReference>
<organism evidence="4 5">
    <name type="scientific">Microbacterium helvum</name>
    <dbReference type="NCBI Taxonomy" id="2773713"/>
    <lineage>
        <taxon>Bacteria</taxon>
        <taxon>Bacillati</taxon>
        <taxon>Actinomycetota</taxon>
        <taxon>Actinomycetes</taxon>
        <taxon>Micrococcales</taxon>
        <taxon>Microbacteriaceae</taxon>
        <taxon>Microbacterium</taxon>
    </lineage>
</organism>
<dbReference type="PROSITE" id="PS51186">
    <property type="entry name" value="GNAT"/>
    <property type="match status" value="1"/>
</dbReference>
<dbReference type="SUPFAM" id="SSF55729">
    <property type="entry name" value="Acyl-CoA N-acyltransferases (Nat)"/>
    <property type="match status" value="1"/>
</dbReference>
<gene>
    <name evidence="4" type="ORF">IF188_13590</name>
</gene>
<sequence>MPTIRRAEDRDLDAILAIHNHAIAHSRAIWTDEPVDRREREQWLADRHAAGHPVIVADVDGIVAGYATYAPWRVKSGYRYTVEDSIYLDDAFHGRGIGTLLLSELIRLARAAGMRVMLADIESGNSASIRLHERLGFTRAGFLRQIGTKFGERLDLVILELSLEDRSTRPS</sequence>
<proteinExistence type="predicted"/>
<dbReference type="RefSeq" id="WP_191172349.1">
    <property type="nucleotide sequence ID" value="NZ_JACXZS010000009.1"/>
</dbReference>
<evidence type="ECO:0000256" key="2">
    <source>
        <dbReference type="ARBA" id="ARBA00023315"/>
    </source>
</evidence>
<dbReference type="PANTHER" id="PTHR43072:SF23">
    <property type="entry name" value="UPF0039 PROTEIN C11D3.02C"/>
    <property type="match status" value="1"/>
</dbReference>
<dbReference type="EMBL" id="JACXZS010000009">
    <property type="protein sequence ID" value="MBD3942729.1"/>
    <property type="molecule type" value="Genomic_DNA"/>
</dbReference>
<protein>
    <submittedName>
        <fullName evidence="4">N-acetyltransferase</fullName>
    </submittedName>
</protein>